<dbReference type="STRING" id="1465490.SAMN05444277_106114"/>
<evidence type="ECO:0000313" key="2">
    <source>
        <dbReference type="Proteomes" id="UP000199031"/>
    </source>
</evidence>
<keyword evidence="2" id="KW-1185">Reference proteome</keyword>
<accession>A0A1I5WDP5</accession>
<evidence type="ECO:0000313" key="1">
    <source>
        <dbReference type="EMBL" id="SFQ17768.1"/>
    </source>
</evidence>
<protein>
    <recommendedName>
        <fullName evidence="3">Glycosyl hydrolase family 20, domain 2</fullName>
    </recommendedName>
</protein>
<proteinExistence type="predicted"/>
<gene>
    <name evidence="1" type="ORF">SAMN05444277_106114</name>
</gene>
<dbReference type="Proteomes" id="UP000199031">
    <property type="component" value="Unassembled WGS sequence"/>
</dbReference>
<reference evidence="1 2" key="1">
    <citation type="submission" date="2016-10" db="EMBL/GenBank/DDBJ databases">
        <authorList>
            <person name="de Groot N.N."/>
        </authorList>
    </citation>
    <scope>NUCLEOTIDE SEQUENCE [LARGE SCALE GENOMIC DNA]</scope>
    <source>
        <strain evidence="1 2">DSM 28286</strain>
    </source>
</reference>
<dbReference type="AlphaFoldDB" id="A0A1I5WDP5"/>
<dbReference type="RefSeq" id="WP_218148483.1">
    <property type="nucleotide sequence ID" value="NZ_FOXQ01000006.1"/>
</dbReference>
<organism evidence="1 2">
    <name type="scientific">Parafilimonas terrae</name>
    <dbReference type="NCBI Taxonomy" id="1465490"/>
    <lineage>
        <taxon>Bacteria</taxon>
        <taxon>Pseudomonadati</taxon>
        <taxon>Bacteroidota</taxon>
        <taxon>Chitinophagia</taxon>
        <taxon>Chitinophagales</taxon>
        <taxon>Chitinophagaceae</taxon>
        <taxon>Parafilimonas</taxon>
    </lineage>
</organism>
<sequence length="702" mass="80697">MGLLLVAGNCLSQTFQYDTTSARQRYAVTRLSEALKQDRSANVYTIQLITDTSAYALESFSVNNSNHSVSITGGSDRALIYGCLSVVEDLRNGIALENIQPKKEKAFLAFRAIKYDLPWDTYRHSYALSLHDTTCRDTAYWKAFLDMMAENRFNALTLWNLHPYTFLIKPKNFPEASPWNDDEMKAWQTLFHAIMRMAHERAIDTYIIPFNIFVTPEFAKAHNVAMDNLQHDYFVRGDTSAIIKQYTRECVTQMLEEYPELTGMGLTLGEGMAEMTPQQREDWMKETIIEGMRQANRKSKLIHRIPFSSTTGSLGITSIETEKLTRNAIKQEAAMGFMEMPVWADLKFNWSHAHSTTKLIKVHGGKLYDTYFKPEPEVYKVTWTARNEDFFCLRWGVPSFVREHILNNSQSWCGGYTIGSETYIPAKDYFTKDKNDLPWHYAFERQWLFYKLWGRLLYNPLQDDAIFNAEFTRRYGVQGKQLPEASSLAGSTALRIASDFDCGWDFTLYTEGMMALDAATKNVSYISVERLINQPPLDTDYVSIKDYVQQVQAGQSFDKAKTTPPQLAAMLERDCNKALQLVQNISAKNNKALMYEVADIKTWSYLGLHFAAKIKGGIALQTYRTTGDEKYKRDAVMHLQNALKHWDAIISITRPLYNDMPLVHLSQQGGKENAENFYKTFHWQMLRADVLNDVQMAENIHK</sequence>
<name>A0A1I5WDP5_9BACT</name>
<dbReference type="EMBL" id="FOXQ01000006">
    <property type="protein sequence ID" value="SFQ17768.1"/>
    <property type="molecule type" value="Genomic_DNA"/>
</dbReference>
<evidence type="ECO:0008006" key="3">
    <source>
        <dbReference type="Google" id="ProtNLM"/>
    </source>
</evidence>